<proteinExistence type="predicted"/>
<dbReference type="GO" id="GO:0004568">
    <property type="term" value="F:chitinase activity"/>
    <property type="evidence" value="ECO:0000318"/>
    <property type="project" value="GO_Central"/>
</dbReference>
<dbReference type="PaxDb" id="6945-B7Q8M5"/>
<protein>
    <recommendedName>
        <fullName evidence="1">GH18 domain-containing protein</fullName>
    </recommendedName>
</protein>
<dbReference type="OrthoDB" id="7953885at2759"/>
<dbReference type="GO" id="GO:0005975">
    <property type="term" value="P:carbohydrate metabolic process"/>
    <property type="evidence" value="ECO:0007669"/>
    <property type="project" value="InterPro"/>
</dbReference>
<reference evidence="3" key="2">
    <citation type="submission" date="2020-05" db="UniProtKB">
        <authorList>
            <consortium name="EnsemblMetazoa"/>
        </authorList>
    </citation>
    <scope>IDENTIFICATION</scope>
    <source>
        <strain evidence="3">wikel</strain>
    </source>
</reference>
<sequence>MDALKTSHPLLKLVLSLRLSGSPAELSKMIDGAEAVLARAALAKNVARWLPEHNFDGVEVDWDRLPEELKSVYVDLVKVETCEVVLSQLRSRKRVVLALPLFGFAYRLRNSGHYELRASVRGPAPPGPFTDFRGLLAYFEICLEFSSDLWVSLYDKEADCKIAVNRDKSQWIGYDNKATILNKV</sequence>
<dbReference type="EMBL" id="ABJB011111100">
    <property type="status" value="NOT_ANNOTATED_CDS"/>
    <property type="molecule type" value="Genomic_DNA"/>
</dbReference>
<dbReference type="EMBL" id="ABJB010142156">
    <property type="status" value="NOT_ANNOTATED_CDS"/>
    <property type="molecule type" value="Genomic_DNA"/>
</dbReference>
<dbReference type="SUPFAM" id="SSF51445">
    <property type="entry name" value="(Trans)glycosidases"/>
    <property type="match status" value="1"/>
</dbReference>
<dbReference type="HOGENOM" id="CLU_1469810_0_0_1"/>
<dbReference type="InterPro" id="IPR017853">
    <property type="entry name" value="GH"/>
</dbReference>
<dbReference type="InParanoid" id="B7Q8M5"/>
<keyword evidence="4" id="KW-1185">Reference proteome</keyword>
<dbReference type="VEuPathDB" id="VectorBase:ISCI011679"/>
<dbReference type="AlphaFoldDB" id="B7Q8M5"/>
<dbReference type="PROSITE" id="PS51910">
    <property type="entry name" value="GH18_2"/>
    <property type="match status" value="1"/>
</dbReference>
<dbReference type="EnsemblMetazoa" id="ISCW011679-RA">
    <property type="protein sequence ID" value="ISCW011679-PA"/>
    <property type="gene ID" value="ISCW011679"/>
</dbReference>
<gene>
    <name evidence="2" type="ORF">IscW_ISCW011679</name>
</gene>
<dbReference type="EMBL" id="DS885023">
    <property type="protein sequence ID" value="EEC15197.1"/>
    <property type="molecule type" value="Genomic_DNA"/>
</dbReference>
<dbReference type="InterPro" id="IPR001223">
    <property type="entry name" value="Glyco_hydro18_cat"/>
</dbReference>
<dbReference type="InterPro" id="IPR029070">
    <property type="entry name" value="Chitinase_insertion_sf"/>
</dbReference>
<evidence type="ECO:0000313" key="3">
    <source>
        <dbReference type="EnsemblMetazoa" id="ISCW011679-PA"/>
    </source>
</evidence>
<name>B7Q8M5_IXOSC</name>
<evidence type="ECO:0000259" key="1">
    <source>
        <dbReference type="PROSITE" id="PS51910"/>
    </source>
</evidence>
<dbReference type="Gene3D" id="3.10.50.10">
    <property type="match status" value="1"/>
</dbReference>
<evidence type="ECO:0000313" key="4">
    <source>
        <dbReference type="Proteomes" id="UP000001555"/>
    </source>
</evidence>
<dbReference type="InterPro" id="IPR050314">
    <property type="entry name" value="Glycosyl_Hydrlase_18"/>
</dbReference>
<dbReference type="Proteomes" id="UP000001555">
    <property type="component" value="Unassembled WGS sequence"/>
</dbReference>
<dbReference type="PANTHER" id="PTHR11177:SF360">
    <property type="entry name" value="CHITINASE 4-RELATED"/>
    <property type="match status" value="1"/>
</dbReference>
<dbReference type="EMBL" id="ABJB010342619">
    <property type="status" value="NOT_ANNOTATED_CDS"/>
    <property type="molecule type" value="Genomic_DNA"/>
</dbReference>
<dbReference type="GO" id="GO:0005576">
    <property type="term" value="C:extracellular region"/>
    <property type="evidence" value="ECO:0000318"/>
    <property type="project" value="GO_Central"/>
</dbReference>
<dbReference type="VEuPathDB" id="VectorBase:ISCP_002999"/>
<dbReference type="Gene3D" id="3.20.20.80">
    <property type="entry name" value="Glycosidases"/>
    <property type="match status" value="2"/>
</dbReference>
<evidence type="ECO:0000313" key="2">
    <source>
        <dbReference type="EMBL" id="EEC15197.1"/>
    </source>
</evidence>
<dbReference type="SUPFAM" id="SSF54556">
    <property type="entry name" value="Chitinase insertion domain"/>
    <property type="match status" value="1"/>
</dbReference>
<dbReference type="EMBL" id="ABJB010106472">
    <property type="status" value="NOT_ANNOTATED_CDS"/>
    <property type="molecule type" value="Genomic_DNA"/>
</dbReference>
<dbReference type="EMBL" id="ABJB010480397">
    <property type="status" value="NOT_ANNOTATED_CDS"/>
    <property type="molecule type" value="Genomic_DNA"/>
</dbReference>
<dbReference type="PANTHER" id="PTHR11177">
    <property type="entry name" value="CHITINASE"/>
    <property type="match status" value="1"/>
</dbReference>
<organism>
    <name type="scientific">Ixodes scapularis</name>
    <name type="common">Black-legged tick</name>
    <name type="synonym">Deer tick</name>
    <dbReference type="NCBI Taxonomy" id="6945"/>
    <lineage>
        <taxon>Eukaryota</taxon>
        <taxon>Metazoa</taxon>
        <taxon>Ecdysozoa</taxon>
        <taxon>Arthropoda</taxon>
        <taxon>Chelicerata</taxon>
        <taxon>Arachnida</taxon>
        <taxon>Acari</taxon>
        <taxon>Parasitiformes</taxon>
        <taxon>Ixodida</taxon>
        <taxon>Ixodoidea</taxon>
        <taxon>Ixodidae</taxon>
        <taxon>Ixodinae</taxon>
        <taxon>Ixodes</taxon>
    </lineage>
</organism>
<reference evidence="2 4" key="1">
    <citation type="submission" date="2008-03" db="EMBL/GenBank/DDBJ databases">
        <title>Annotation of Ixodes scapularis.</title>
        <authorList>
            <consortium name="Ixodes scapularis Genome Project Consortium"/>
            <person name="Caler E."/>
            <person name="Hannick L.I."/>
            <person name="Bidwell S."/>
            <person name="Joardar V."/>
            <person name="Thiagarajan M."/>
            <person name="Amedeo P."/>
            <person name="Galinsky K.J."/>
            <person name="Schobel S."/>
            <person name="Inman J."/>
            <person name="Hostetler J."/>
            <person name="Miller J."/>
            <person name="Hammond M."/>
            <person name="Megy K."/>
            <person name="Lawson D."/>
            <person name="Kodira C."/>
            <person name="Sutton G."/>
            <person name="Meyer J."/>
            <person name="Hill C.A."/>
            <person name="Birren B."/>
            <person name="Nene V."/>
            <person name="Collins F."/>
            <person name="Alarcon-Chaidez F."/>
            <person name="Wikel S."/>
            <person name="Strausberg R."/>
        </authorList>
    </citation>
    <scope>NUCLEOTIDE SEQUENCE [LARGE SCALE GENOMIC DNA]</scope>
    <source>
        <strain evidence="4">Wikel</strain>
        <strain evidence="2">Wikel colony</strain>
    </source>
</reference>
<accession>B7Q8M5</accession>
<dbReference type="VEuPathDB" id="VectorBase:ISCW011679"/>
<feature type="domain" description="GH18" evidence="1">
    <location>
        <begin position="1"/>
        <end position="184"/>
    </location>
</feature>
<dbReference type="FunFam" id="3.10.50.10:FF:000008">
    <property type="entry name" value="Chitinase 11"/>
    <property type="match status" value="1"/>
</dbReference>
<dbReference type="GO" id="GO:0006032">
    <property type="term" value="P:chitin catabolic process"/>
    <property type="evidence" value="ECO:0000318"/>
    <property type="project" value="GO_Central"/>
</dbReference>